<dbReference type="EMBL" id="MQWD01000005">
    <property type="protein sequence ID" value="PAP74559.1"/>
    <property type="molecule type" value="Genomic_DNA"/>
</dbReference>
<evidence type="ECO:0000313" key="1">
    <source>
        <dbReference type="EMBL" id="PAP74559.1"/>
    </source>
</evidence>
<dbReference type="OrthoDB" id="9774004at2"/>
<accession>A0A271IVI0</accession>
<organism evidence="1 2">
    <name type="scientific">Rubrivirga marina</name>
    <dbReference type="NCBI Taxonomy" id="1196024"/>
    <lineage>
        <taxon>Bacteria</taxon>
        <taxon>Pseudomonadati</taxon>
        <taxon>Rhodothermota</taxon>
        <taxon>Rhodothermia</taxon>
        <taxon>Rhodothermales</taxon>
        <taxon>Rubricoccaceae</taxon>
        <taxon>Rubrivirga</taxon>
    </lineage>
</organism>
<dbReference type="Pfam" id="PF10134">
    <property type="entry name" value="RPA"/>
    <property type="match status" value="1"/>
</dbReference>
<dbReference type="RefSeq" id="WP_095512526.1">
    <property type="nucleotide sequence ID" value="NZ_MQWD01000005.1"/>
</dbReference>
<protein>
    <recommendedName>
        <fullName evidence="3">Replication initiator protein A</fullName>
    </recommendedName>
</protein>
<evidence type="ECO:0008006" key="3">
    <source>
        <dbReference type="Google" id="ProtNLM"/>
    </source>
</evidence>
<comment type="caution">
    <text evidence="1">The sequence shown here is derived from an EMBL/GenBank/DDBJ whole genome shotgun (WGS) entry which is preliminary data.</text>
</comment>
<reference evidence="1 2" key="1">
    <citation type="submission" date="2016-11" db="EMBL/GenBank/DDBJ databases">
        <title>Study of marine rhodopsin-containing bacteria.</title>
        <authorList>
            <person name="Yoshizawa S."/>
            <person name="Kumagai Y."/>
            <person name="Kogure K."/>
        </authorList>
    </citation>
    <scope>NUCLEOTIDE SEQUENCE [LARGE SCALE GENOMIC DNA]</scope>
    <source>
        <strain evidence="1 2">SAORIC-28</strain>
    </source>
</reference>
<keyword evidence="2" id="KW-1185">Reference proteome</keyword>
<name>A0A271IVI0_9BACT</name>
<evidence type="ECO:0000313" key="2">
    <source>
        <dbReference type="Proteomes" id="UP000216339"/>
    </source>
</evidence>
<proteinExistence type="predicted"/>
<gene>
    <name evidence="1" type="ORF">BSZ37_20485</name>
</gene>
<dbReference type="AlphaFoldDB" id="A0A271IVI0"/>
<dbReference type="InterPro" id="IPR018777">
    <property type="entry name" value="Replication_initiator_prot_A"/>
</dbReference>
<dbReference type="Proteomes" id="UP000216339">
    <property type="component" value="Unassembled WGS sequence"/>
</dbReference>
<sequence length="477" mass="54799">MARRSADPTPETKPDDQLTLFDVIDQDLARGPVEGYDDMNLVDLVLGIPRTRALKSGEGIRTPWEKGERQFDIEITETSYRAEWEGVVTEKGKTVRKRFYRSVVCANGIPEHHVNDVMVALLSLSEDTGFSDRILRTTRYELLTLMGWPTTKHYYDRLEHVIDQLQTMTIETNALWNPETQTHWKFAFNVLDSHAMDPSEDNPVGETYVAWAPTMFQLISLTYGKTLSTQFYYALPNDTVKLAYRWLDKRFLQGSTVEMDVVEFANRILNYRIGSEHPSQIISKLGPHFDTLADRGYCTWEVRPSKTASGKKFVFTRTLRFQCVLYPSRQAIVSALVGLGVEPAEAETLVREYGWNLVVRQLEHYHWAVAGGKEIKSPRSWIKSAIRYRSGEGYRLPPALEAEIAEAYRETERWCTEIYRSLPDDEQAEINGTVHAALPPTVRVALAEDDAEARRTFVRERNRLLLDRLNRRAEPDS</sequence>